<comment type="caution">
    <text evidence="1">The sequence shown here is derived from an EMBL/GenBank/DDBJ whole genome shotgun (WGS) entry which is preliminary data.</text>
</comment>
<accession>A0A2W5KSC8</accession>
<name>A0A2W5KSC8_SPHMC</name>
<sequence length="229" mass="25338">MVAHVWAQANRDAGESNNGNFYFVGPRLYSYGSHFIVGYIDGQGRAWINADGYSISTAKHKSYAWRAVSHRKSYNVPSLTKLVPSLEGLNEPSRAAVVKRDIRAYMDSHWEAFPAGSEAAAILWAAVSPRGSWAKERARRDAKAARDAATSAKRLKAQGIAIAKQVAAIPLDMVRLRMIQAAMDASDWSRDRDMKRAVAYYVDAHRGSAPGKVRATCWERVKLARELSA</sequence>
<evidence type="ECO:0000313" key="2">
    <source>
        <dbReference type="Proteomes" id="UP000248597"/>
    </source>
</evidence>
<dbReference type="AlphaFoldDB" id="A0A2W5KSC8"/>
<dbReference type="EMBL" id="QFPJ01000124">
    <property type="protein sequence ID" value="PZQ19956.1"/>
    <property type="molecule type" value="Genomic_DNA"/>
</dbReference>
<proteinExistence type="predicted"/>
<organism evidence="1 2">
    <name type="scientific">Sphingopyxis macrogoltabida</name>
    <name type="common">Sphingomonas macrogoltabidus</name>
    <dbReference type="NCBI Taxonomy" id="33050"/>
    <lineage>
        <taxon>Bacteria</taxon>
        <taxon>Pseudomonadati</taxon>
        <taxon>Pseudomonadota</taxon>
        <taxon>Alphaproteobacteria</taxon>
        <taxon>Sphingomonadales</taxon>
        <taxon>Sphingomonadaceae</taxon>
        <taxon>Sphingopyxis</taxon>
    </lineage>
</organism>
<dbReference type="Proteomes" id="UP000248597">
    <property type="component" value="Unassembled WGS sequence"/>
</dbReference>
<protein>
    <submittedName>
        <fullName evidence="1">Uncharacterized protein</fullName>
    </submittedName>
</protein>
<feature type="non-terminal residue" evidence="1">
    <location>
        <position position="229"/>
    </location>
</feature>
<evidence type="ECO:0000313" key="1">
    <source>
        <dbReference type="EMBL" id="PZQ19956.1"/>
    </source>
</evidence>
<reference evidence="1 2" key="1">
    <citation type="submission" date="2017-08" db="EMBL/GenBank/DDBJ databases">
        <title>Infants hospitalized years apart are colonized by the same room-sourced microbial strains.</title>
        <authorList>
            <person name="Brooks B."/>
            <person name="Olm M.R."/>
            <person name="Firek B.A."/>
            <person name="Baker R."/>
            <person name="Thomas B.C."/>
            <person name="Morowitz M.J."/>
            <person name="Banfield J.F."/>
        </authorList>
    </citation>
    <scope>NUCLEOTIDE SEQUENCE [LARGE SCALE GENOMIC DNA]</scope>
    <source>
        <strain evidence="1">S2_005_003_R2_47</strain>
    </source>
</reference>
<gene>
    <name evidence="1" type="ORF">DI569_16875</name>
</gene>